<evidence type="ECO:0000256" key="2">
    <source>
        <dbReference type="ARBA" id="ARBA00023172"/>
    </source>
</evidence>
<dbReference type="InterPro" id="IPR022572">
    <property type="entry name" value="DNA_rep/recomb_RecO_N"/>
</dbReference>
<dbReference type="AlphaFoldDB" id="A0AAX2JBE2"/>
<feature type="domain" description="DNA replication/recombination mediator RecO N-terminal" evidence="5">
    <location>
        <begin position="1"/>
        <end position="78"/>
    </location>
</feature>
<evidence type="ECO:0000256" key="3">
    <source>
        <dbReference type="ARBA" id="ARBA00023204"/>
    </source>
</evidence>
<dbReference type="EMBL" id="LS483487">
    <property type="protein sequence ID" value="SQJ04737.1"/>
    <property type="molecule type" value="Genomic_DNA"/>
</dbReference>
<dbReference type="InterPro" id="IPR012340">
    <property type="entry name" value="NA-bd_OB-fold"/>
</dbReference>
<dbReference type="GO" id="GO:0043590">
    <property type="term" value="C:bacterial nucleoid"/>
    <property type="evidence" value="ECO:0007669"/>
    <property type="project" value="TreeGrafter"/>
</dbReference>
<protein>
    <recommendedName>
        <fullName evidence="4">DNA repair protein RecO</fullName>
    </recommendedName>
    <alternativeName>
        <fullName evidence="4">Recombination protein O</fullName>
    </alternativeName>
</protein>
<gene>
    <name evidence="4 6" type="primary">recO</name>
    <name evidence="6" type="ORF">NCTC12112_01866</name>
</gene>
<sequence length="237" mass="27417">MKFFDSNGIVINKKDFGEADRYITIFTETFGKVNVLVKGIRKSKKREQSSTDILALSKFTFYKKGENFILSNLTTIDSFSEIKENIDVLGIGLYITSILNSILVDNNRKKELFSLTLKSLNFLKSSNDEKKNYILTAFYLFKVIKDEGLGFSTGEGYCFSFERSTFLLEATEGFFKVSPKEKDIIEKFLNDKVKSIIEEDYSIKEIKNVIFLFERYLNFHLGIELKLKNYLMGVEND</sequence>
<reference evidence="6 7" key="1">
    <citation type="submission" date="2018-06" db="EMBL/GenBank/DDBJ databases">
        <authorList>
            <consortium name="Pathogen Informatics"/>
            <person name="Doyle S."/>
        </authorList>
    </citation>
    <scope>NUCLEOTIDE SEQUENCE [LARGE SCALE GENOMIC DNA]</scope>
    <source>
        <strain evidence="6 7">NCTC12112</strain>
    </source>
</reference>
<dbReference type="PANTHER" id="PTHR33991">
    <property type="entry name" value="DNA REPAIR PROTEIN RECO"/>
    <property type="match status" value="1"/>
</dbReference>
<evidence type="ECO:0000259" key="5">
    <source>
        <dbReference type="Pfam" id="PF11967"/>
    </source>
</evidence>
<dbReference type="SUPFAM" id="SSF50249">
    <property type="entry name" value="Nucleic acid-binding proteins"/>
    <property type="match status" value="1"/>
</dbReference>
<dbReference type="HAMAP" id="MF_00201">
    <property type="entry name" value="RecO"/>
    <property type="match status" value="1"/>
</dbReference>
<dbReference type="Pfam" id="PF02565">
    <property type="entry name" value="RecO_C"/>
    <property type="match status" value="1"/>
</dbReference>
<dbReference type="KEGG" id="ful:C4N20_16365"/>
<evidence type="ECO:0000256" key="1">
    <source>
        <dbReference type="ARBA" id="ARBA00022763"/>
    </source>
</evidence>
<dbReference type="SUPFAM" id="SSF57863">
    <property type="entry name" value="ArfGap/RecO-like zinc finger"/>
    <property type="match status" value="1"/>
</dbReference>
<dbReference type="NCBIfam" id="TIGR00613">
    <property type="entry name" value="reco"/>
    <property type="match status" value="1"/>
</dbReference>
<evidence type="ECO:0000313" key="7">
    <source>
        <dbReference type="Proteomes" id="UP000249008"/>
    </source>
</evidence>
<keyword evidence="2 4" id="KW-0233">DNA recombination</keyword>
<dbReference type="Gene3D" id="2.40.50.140">
    <property type="entry name" value="Nucleic acid-binding proteins"/>
    <property type="match status" value="1"/>
</dbReference>
<dbReference type="GO" id="GO:0006302">
    <property type="term" value="P:double-strand break repair"/>
    <property type="evidence" value="ECO:0007669"/>
    <property type="project" value="TreeGrafter"/>
</dbReference>
<dbReference type="RefSeq" id="WP_005982224.1">
    <property type="nucleotide sequence ID" value="NZ_CABKNW010000005.1"/>
</dbReference>
<proteinExistence type="inferred from homology"/>
<dbReference type="PANTHER" id="PTHR33991:SF1">
    <property type="entry name" value="DNA REPAIR PROTEIN RECO"/>
    <property type="match status" value="1"/>
</dbReference>
<comment type="function">
    <text evidence="4">Involved in DNA repair and RecF pathway recombination.</text>
</comment>
<evidence type="ECO:0000313" key="6">
    <source>
        <dbReference type="EMBL" id="SQJ04737.1"/>
    </source>
</evidence>
<name>A0AAX2JBE2_9FUSO</name>
<dbReference type="InterPro" id="IPR003717">
    <property type="entry name" value="RecO"/>
</dbReference>
<keyword evidence="1 4" id="KW-0227">DNA damage</keyword>
<dbReference type="Proteomes" id="UP000249008">
    <property type="component" value="Chromosome 1"/>
</dbReference>
<dbReference type="InterPro" id="IPR037278">
    <property type="entry name" value="ARFGAP/RecO"/>
</dbReference>
<evidence type="ECO:0000256" key="4">
    <source>
        <dbReference type="HAMAP-Rule" id="MF_00201"/>
    </source>
</evidence>
<organism evidence="6 7">
    <name type="scientific">Fusobacterium ulcerans</name>
    <dbReference type="NCBI Taxonomy" id="861"/>
    <lineage>
        <taxon>Bacteria</taxon>
        <taxon>Fusobacteriati</taxon>
        <taxon>Fusobacteriota</taxon>
        <taxon>Fusobacteriia</taxon>
        <taxon>Fusobacteriales</taxon>
        <taxon>Fusobacteriaceae</taxon>
        <taxon>Fusobacterium</taxon>
    </lineage>
</organism>
<dbReference type="Pfam" id="PF11967">
    <property type="entry name" value="RecO_N"/>
    <property type="match status" value="1"/>
</dbReference>
<dbReference type="GO" id="GO:0006310">
    <property type="term" value="P:DNA recombination"/>
    <property type="evidence" value="ECO:0007669"/>
    <property type="project" value="UniProtKB-UniRule"/>
</dbReference>
<accession>A0AAX2JBE2</accession>
<keyword evidence="3 4" id="KW-0234">DNA repair</keyword>
<dbReference type="GeneID" id="78456404"/>
<comment type="similarity">
    <text evidence="4">Belongs to the RecO family.</text>
</comment>